<dbReference type="PANTHER" id="PTHR43245:SF23">
    <property type="entry name" value="NAD(P)-BINDING DOMAIN-CONTAINING PROTEIN"/>
    <property type="match status" value="1"/>
</dbReference>
<dbReference type="HOGENOM" id="CLU_007383_1_0_1"/>
<dbReference type="InParanoid" id="F4PFK4"/>
<accession>F4PFK4</accession>
<organism evidence="2 3">
    <name type="scientific">Batrachochytrium dendrobatidis (strain JAM81 / FGSC 10211)</name>
    <name type="common">Frog chytrid fungus</name>
    <dbReference type="NCBI Taxonomy" id="684364"/>
    <lineage>
        <taxon>Eukaryota</taxon>
        <taxon>Fungi</taxon>
        <taxon>Fungi incertae sedis</taxon>
        <taxon>Chytridiomycota</taxon>
        <taxon>Chytridiomycota incertae sedis</taxon>
        <taxon>Chytridiomycetes</taxon>
        <taxon>Rhizophydiales</taxon>
        <taxon>Rhizophydiales incertae sedis</taxon>
        <taxon>Batrachochytrium</taxon>
    </lineage>
</organism>
<dbReference type="InterPro" id="IPR001509">
    <property type="entry name" value="Epimerase_deHydtase"/>
</dbReference>
<gene>
    <name evidence="2" type="ORF">BATDEDRAFT_93149</name>
</gene>
<dbReference type="Gene3D" id="3.40.50.720">
    <property type="entry name" value="NAD(P)-binding Rossmann-like Domain"/>
    <property type="match status" value="1"/>
</dbReference>
<feature type="domain" description="NAD-dependent epimerase/dehydratase" evidence="1">
    <location>
        <begin position="4"/>
        <end position="236"/>
    </location>
</feature>
<evidence type="ECO:0000313" key="3">
    <source>
        <dbReference type="Proteomes" id="UP000007241"/>
    </source>
</evidence>
<dbReference type="OMA" id="FADCVLG"/>
<keyword evidence="3" id="KW-1185">Reference proteome</keyword>
<dbReference type="InterPro" id="IPR050177">
    <property type="entry name" value="Lipid_A_modif_metabolic_enz"/>
</dbReference>
<dbReference type="STRING" id="684364.F4PFK4"/>
<dbReference type="AlphaFoldDB" id="F4PFK4"/>
<dbReference type="PANTHER" id="PTHR43245">
    <property type="entry name" value="BIFUNCTIONAL POLYMYXIN RESISTANCE PROTEIN ARNA"/>
    <property type="match status" value="1"/>
</dbReference>
<dbReference type="Pfam" id="PF01370">
    <property type="entry name" value="Epimerase"/>
    <property type="match status" value="1"/>
</dbReference>
<dbReference type="CDD" id="cd08946">
    <property type="entry name" value="SDR_e"/>
    <property type="match status" value="1"/>
</dbReference>
<dbReference type="FunCoup" id="F4PFK4">
    <property type="interactions" value="18"/>
</dbReference>
<dbReference type="OrthoDB" id="10262413at2759"/>
<dbReference type="FunFam" id="3.40.50.720:FF:001312">
    <property type="entry name" value="UDP-glucose 4-epimerase"/>
    <property type="match status" value="1"/>
</dbReference>
<dbReference type="SUPFAM" id="SSF51735">
    <property type="entry name" value="NAD(P)-binding Rossmann-fold domains"/>
    <property type="match status" value="1"/>
</dbReference>
<reference evidence="2 3" key="1">
    <citation type="submission" date="2009-12" db="EMBL/GenBank/DDBJ databases">
        <title>The draft genome of Batrachochytrium dendrobatidis.</title>
        <authorList>
            <consortium name="US DOE Joint Genome Institute (JGI-PGF)"/>
            <person name="Kuo A."/>
            <person name="Salamov A."/>
            <person name="Schmutz J."/>
            <person name="Lucas S."/>
            <person name="Pitluck S."/>
            <person name="Rosenblum E."/>
            <person name="Stajich J."/>
            <person name="Eisen M."/>
            <person name="Grigoriev I.V."/>
        </authorList>
    </citation>
    <scope>NUCLEOTIDE SEQUENCE [LARGE SCALE GENOMIC DNA]</scope>
    <source>
        <strain evidence="3">JAM81 / FGSC 10211</strain>
    </source>
</reference>
<protein>
    <recommendedName>
        <fullName evidence="1">NAD-dependent epimerase/dehydratase domain-containing protein</fullName>
    </recommendedName>
</protein>
<evidence type="ECO:0000313" key="2">
    <source>
        <dbReference type="EMBL" id="EGF75988.1"/>
    </source>
</evidence>
<dbReference type="EMBL" id="GL882938">
    <property type="protein sequence ID" value="EGF75988.1"/>
    <property type="molecule type" value="Genomic_DNA"/>
</dbReference>
<evidence type="ECO:0000259" key="1">
    <source>
        <dbReference type="Pfam" id="PF01370"/>
    </source>
</evidence>
<dbReference type="Proteomes" id="UP000007241">
    <property type="component" value="Unassembled WGS sequence"/>
</dbReference>
<name>F4PFK4_BATDJ</name>
<proteinExistence type="predicted"/>
<sequence>MKNVLVTGAGGYIGSVLVPKLLEKGYSVKAVDRFFFGVDKLRPHANLTIVHEDCRRLTEDHFTSVDAVIDLVAISNDPSGEEFKEVTYEVNHRARVNTATLAKKMGVERYILPSSCSIYGFQAKEVIVDETSETNPLTVYAKANELAEKGVLPLADENFTVTVMRQATVYGYSPRMRFDLAINGMTYGAWKNGVIPLMRDGSQWRPMIHVEDTTDVMCLLLEAEVTIINGQIFNVGSNRNNYPLEALAEEIAAALPIEVKIEWYGDPDHRSYRVNFDRIEKALNWEARYKAADGASQIYQRLANGTLKKTEQTITLDWYKQLIKWQNIINQVDRYGGILEIEQNEEPVHMD</sequence>
<dbReference type="InterPro" id="IPR036291">
    <property type="entry name" value="NAD(P)-bd_dom_sf"/>
</dbReference>